<dbReference type="InParanoid" id="A0A6P6DCK2"/>
<dbReference type="SMART" id="SM00723">
    <property type="entry name" value="AMOP"/>
    <property type="match status" value="1"/>
</dbReference>
<dbReference type="Pfam" id="PF00090">
    <property type="entry name" value="TSP_1"/>
    <property type="match status" value="1"/>
</dbReference>
<dbReference type="InterPro" id="IPR005533">
    <property type="entry name" value="AMOP_dom"/>
</dbReference>
<dbReference type="GeneID" id="101565026"/>
<dbReference type="AlphaFoldDB" id="A0A6P6DCK2"/>
<reference evidence="10" key="1">
    <citation type="submission" date="2025-08" db="UniProtKB">
        <authorList>
            <consortium name="RefSeq"/>
        </authorList>
    </citation>
    <scope>IDENTIFICATION</scope>
</reference>
<accession>A0A6P6DCK2</accession>
<dbReference type="FunCoup" id="A0A6P6DCK2">
    <property type="interactions" value="22"/>
</dbReference>
<evidence type="ECO:0000256" key="2">
    <source>
        <dbReference type="ARBA" id="ARBA00010198"/>
    </source>
</evidence>
<dbReference type="Proteomes" id="UP000515203">
    <property type="component" value="Unplaced"/>
</dbReference>
<dbReference type="InterPro" id="IPR000884">
    <property type="entry name" value="TSP1_rpt"/>
</dbReference>
<feature type="compositionally biased region" description="Basic and acidic residues" evidence="6">
    <location>
        <begin position="186"/>
        <end position="202"/>
    </location>
</feature>
<sequence length="487" mass="54263">MRPVPGRAALLLRAVLLAALLAAGPGLPLRKPPGPGPRRRSHAGLTETPASLAREELALLLIPGTHLQTSKSRHKHQILSEPAALAPGKATPPGALEDTPLLLELQKLPELADTDLSAPNPNIQVTIEVVEDAQAEVEMDLLAEPSNRLPQDNPRWQPTKELFWPLFWGYLEGEEGATSLKGGAPRRKEEEKEQHLAEHREPEDQEGNEDEEEEPWSSGATGRWAQHWRDPGDWAFEEPDHYDYEPQEEWSPWSPCSGRCSSGSQQRTRPCGYACTATESRICNLPPCPGAEDEDTFPSEGLQPPAYRTMDMLGPDVDSCEKWLNCKSDFLTKYLSQVLQDLPSCPCAYPLEAVSRAVSLQDERRGRSFRWRDASGPRERLDVYQPTARFCLRSLLSGESSTLAAQHCCYDEGSRLLTRGKGAGAPNLISTDFSPELHFKVDTLPWILCKGDWSRYHAVRPPNNGRACADNPPEEEYLAQLREAKEY</sequence>
<evidence type="ECO:0000256" key="1">
    <source>
        <dbReference type="ARBA" id="ARBA00004613"/>
    </source>
</evidence>
<dbReference type="Pfam" id="PF03782">
    <property type="entry name" value="AMOP"/>
    <property type="match status" value="1"/>
</dbReference>
<dbReference type="InterPro" id="IPR051867">
    <property type="entry name" value="Angio_Inhib/Adhesion_GPCR"/>
</dbReference>
<protein>
    <submittedName>
        <fullName evidence="10">Isthmin-2</fullName>
    </submittedName>
</protein>
<keyword evidence="4 7" id="KW-0732">Signal</keyword>
<evidence type="ECO:0000259" key="8">
    <source>
        <dbReference type="PROSITE" id="PS50856"/>
    </source>
</evidence>
<name>A0A6P6DCK2_OCTDE</name>
<organism evidence="9 10">
    <name type="scientific">Octodon degus</name>
    <name type="common">Degu</name>
    <name type="synonym">Sciurus degus</name>
    <dbReference type="NCBI Taxonomy" id="10160"/>
    <lineage>
        <taxon>Eukaryota</taxon>
        <taxon>Metazoa</taxon>
        <taxon>Chordata</taxon>
        <taxon>Craniata</taxon>
        <taxon>Vertebrata</taxon>
        <taxon>Euteleostomi</taxon>
        <taxon>Mammalia</taxon>
        <taxon>Eutheria</taxon>
        <taxon>Euarchontoglires</taxon>
        <taxon>Glires</taxon>
        <taxon>Rodentia</taxon>
        <taxon>Hystricomorpha</taxon>
        <taxon>Octodontidae</taxon>
        <taxon>Octodon</taxon>
    </lineage>
</organism>
<dbReference type="GO" id="GO:0005576">
    <property type="term" value="C:extracellular region"/>
    <property type="evidence" value="ECO:0007669"/>
    <property type="project" value="UniProtKB-SubCell"/>
</dbReference>
<dbReference type="CTD" id="145501"/>
<keyword evidence="9" id="KW-1185">Reference proteome</keyword>
<evidence type="ECO:0000256" key="4">
    <source>
        <dbReference type="ARBA" id="ARBA00022729"/>
    </source>
</evidence>
<evidence type="ECO:0000256" key="3">
    <source>
        <dbReference type="ARBA" id="ARBA00022525"/>
    </source>
</evidence>
<dbReference type="PROSITE" id="PS50856">
    <property type="entry name" value="AMOP"/>
    <property type="match status" value="1"/>
</dbReference>
<dbReference type="PROSITE" id="PS50092">
    <property type="entry name" value="TSP1"/>
    <property type="match status" value="1"/>
</dbReference>
<evidence type="ECO:0000256" key="5">
    <source>
        <dbReference type="ARBA" id="ARBA00023157"/>
    </source>
</evidence>
<feature type="region of interest" description="Disordered" evidence="6">
    <location>
        <begin position="26"/>
        <end position="45"/>
    </location>
</feature>
<evidence type="ECO:0000256" key="7">
    <source>
        <dbReference type="SAM" id="SignalP"/>
    </source>
</evidence>
<evidence type="ECO:0000256" key="6">
    <source>
        <dbReference type="SAM" id="MobiDB-lite"/>
    </source>
</evidence>
<proteinExistence type="inferred from homology"/>
<dbReference type="InterPro" id="IPR036383">
    <property type="entry name" value="TSP1_rpt_sf"/>
</dbReference>
<evidence type="ECO:0000313" key="10">
    <source>
        <dbReference type="RefSeq" id="XP_023557670.1"/>
    </source>
</evidence>
<dbReference type="SUPFAM" id="SSF82895">
    <property type="entry name" value="TSP-1 type 1 repeat"/>
    <property type="match status" value="1"/>
</dbReference>
<dbReference type="RefSeq" id="XP_023557670.1">
    <property type="nucleotide sequence ID" value="XM_023701902.1"/>
</dbReference>
<comment type="subcellular location">
    <subcellularLocation>
        <location evidence="1">Secreted</location>
    </subcellularLocation>
</comment>
<dbReference type="OrthoDB" id="9930623at2759"/>
<dbReference type="SMART" id="SM00209">
    <property type="entry name" value="TSP1"/>
    <property type="match status" value="1"/>
</dbReference>
<dbReference type="PANTHER" id="PTHR10239">
    <property type="entry name" value="ISTHMIN-2"/>
    <property type="match status" value="1"/>
</dbReference>
<comment type="similarity">
    <text evidence="2">Belongs to the isthmin family.</text>
</comment>
<dbReference type="FunFam" id="2.20.100.10:FF:000033">
    <property type="entry name" value="Isthmin 1"/>
    <property type="match status" value="1"/>
</dbReference>
<feature type="signal peptide" evidence="7">
    <location>
        <begin position="1"/>
        <end position="26"/>
    </location>
</feature>
<dbReference type="PANTHER" id="PTHR10239:SF28">
    <property type="entry name" value="ISTHMIN-2"/>
    <property type="match status" value="1"/>
</dbReference>
<feature type="compositionally biased region" description="Acidic residues" evidence="6">
    <location>
        <begin position="203"/>
        <end position="215"/>
    </location>
</feature>
<feature type="region of interest" description="Disordered" evidence="6">
    <location>
        <begin position="177"/>
        <end position="224"/>
    </location>
</feature>
<keyword evidence="3" id="KW-0964">Secreted</keyword>
<keyword evidence="5" id="KW-1015">Disulfide bond</keyword>
<feature type="chain" id="PRO_5028185018" evidence="7">
    <location>
        <begin position="27"/>
        <end position="487"/>
    </location>
</feature>
<evidence type="ECO:0000313" key="9">
    <source>
        <dbReference type="Proteomes" id="UP000515203"/>
    </source>
</evidence>
<feature type="domain" description="AMOP" evidence="8">
    <location>
        <begin position="312"/>
        <end position="475"/>
    </location>
</feature>
<gene>
    <name evidence="10" type="primary">Ism2</name>
</gene>
<dbReference type="Gene3D" id="2.20.100.10">
    <property type="entry name" value="Thrombospondin type-1 (TSP1) repeat"/>
    <property type="match status" value="1"/>
</dbReference>